<dbReference type="FunFam" id="3.30.565.10:FF:000006">
    <property type="entry name" value="Sensor histidine kinase WalK"/>
    <property type="match status" value="1"/>
</dbReference>
<keyword evidence="6" id="KW-0902">Two-component regulatory system</keyword>
<evidence type="ECO:0000256" key="3">
    <source>
        <dbReference type="ARBA" id="ARBA00022553"/>
    </source>
</evidence>
<sequence>MRIRKVTIITIIGLIITLILQIGGLFYAYRSNMEAMQLTVNKNFAIAFYETNDNLANQLPYPDGTTIAYIPTAPNSKLSQDEQNLRTNEDLAQILKTEYKVEFPIDELATVLRKKLKIDNIDSEVVINKINNGINRILDSTNPTFDRKVGVLKSEPFFIDRSNQIAVQAIIVSPYTLILEKISLFYLLTFGLMIVVIYSIISQIKRIIRQQQSIKAQEKSFYKLAENMATPVTGIQKKMELEQWQAIEIENESNTLLGMTEDTLTAAKEAARKSQEKKQRSSRILSIISLTGTFLLLAIWFGFLYHTGYTTLKHEVNTYFEEAFFKEVGYHQFPQYMASDEKKEILNYPETGLTPFARRQKEEAARTQSPATRVYVFHQYNSIDANYTLRSALKMLEAINSCATPAPFSLQYMDSAFTARLYEAGITRPTCIDILTYPDRETEESTCPGHAARISDLATRFIPLNNDSSKVIQGRLSSPQVLILMPLWPLLLSLGLMFLLIACCVFYQVKMIFMQRRLALFQRDFTYAMIHDMKSPLNTILMGAHILNTGKLEEQAEKKKKYLQAISDECNHLLTLSNRVILLTQIEKDELQLHKETVVLEPLIDDLIEKFRLKTHKPVEFSKAFHHCNSVYADAFCLREILSNLIDNAIKYSGETVKIDIVCEEESNYTKIKVHDNGLGISFKEQNKIFDKFERADAGKRSNAGGFGLGLNYVQRVMTAHNGKVSLESIENKFSEFTLFFPVRDN</sequence>
<name>A0A7J4XNP7_9BACE</name>
<feature type="transmembrane region" description="Helical" evidence="7">
    <location>
        <begin position="487"/>
        <end position="507"/>
    </location>
</feature>
<dbReference type="SUPFAM" id="SSF55874">
    <property type="entry name" value="ATPase domain of HSP90 chaperone/DNA topoisomerase II/histidine kinase"/>
    <property type="match status" value="1"/>
</dbReference>
<proteinExistence type="predicted"/>
<dbReference type="Gene3D" id="3.30.565.10">
    <property type="entry name" value="Histidine kinase-like ATPase, C-terminal domain"/>
    <property type="match status" value="1"/>
</dbReference>
<comment type="catalytic activity">
    <reaction evidence="1">
        <text>ATP + protein L-histidine = ADP + protein N-phospho-L-histidine.</text>
        <dbReference type="EC" id="2.7.13.3"/>
    </reaction>
</comment>
<dbReference type="PROSITE" id="PS50109">
    <property type="entry name" value="HIS_KIN"/>
    <property type="match status" value="1"/>
</dbReference>
<keyword evidence="4" id="KW-0808">Transferase</keyword>
<feature type="transmembrane region" description="Helical" evidence="7">
    <location>
        <begin position="182"/>
        <end position="201"/>
    </location>
</feature>
<dbReference type="SUPFAM" id="SSF47384">
    <property type="entry name" value="Homodimeric domain of signal transducing histidine kinase"/>
    <property type="match status" value="1"/>
</dbReference>
<keyword evidence="7" id="KW-1133">Transmembrane helix</keyword>
<evidence type="ECO:0000256" key="2">
    <source>
        <dbReference type="ARBA" id="ARBA00012438"/>
    </source>
</evidence>
<evidence type="ECO:0000256" key="1">
    <source>
        <dbReference type="ARBA" id="ARBA00000085"/>
    </source>
</evidence>
<keyword evidence="7" id="KW-0812">Transmembrane</keyword>
<dbReference type="EMBL" id="VWMK01000002">
    <property type="protein sequence ID" value="KAA3769528.1"/>
    <property type="molecule type" value="Genomic_DNA"/>
</dbReference>
<dbReference type="CDD" id="cd00075">
    <property type="entry name" value="HATPase"/>
    <property type="match status" value="1"/>
</dbReference>
<dbReference type="EC" id="2.7.13.3" evidence="2"/>
<dbReference type="Gene3D" id="1.10.287.130">
    <property type="match status" value="1"/>
</dbReference>
<evidence type="ECO:0000313" key="10">
    <source>
        <dbReference type="Proteomes" id="UP000422221"/>
    </source>
</evidence>
<gene>
    <name evidence="9" type="ORF">F3F73_03670</name>
</gene>
<dbReference type="InterPro" id="IPR003661">
    <property type="entry name" value="HisK_dim/P_dom"/>
</dbReference>
<dbReference type="Proteomes" id="UP000422221">
    <property type="component" value="Unassembled WGS sequence"/>
</dbReference>
<evidence type="ECO:0000313" key="9">
    <source>
        <dbReference type="EMBL" id="KAA3769528.1"/>
    </source>
</evidence>
<keyword evidence="7" id="KW-0472">Membrane</keyword>
<dbReference type="PANTHER" id="PTHR43711">
    <property type="entry name" value="TWO-COMPONENT HISTIDINE KINASE"/>
    <property type="match status" value="1"/>
</dbReference>
<reference evidence="9 10" key="1">
    <citation type="journal article" date="2019" name="Nat. Med.">
        <title>A library of human gut bacterial isolates paired with longitudinal multiomics data enables mechanistic microbiome research.</title>
        <authorList>
            <person name="Poyet M."/>
            <person name="Groussin M."/>
            <person name="Gibbons S.M."/>
            <person name="Avila-Pacheco J."/>
            <person name="Jiang X."/>
            <person name="Kearney S.M."/>
            <person name="Perrotta A.R."/>
            <person name="Berdy B."/>
            <person name="Zhao S."/>
            <person name="Lieberman T.D."/>
            <person name="Swanson P.K."/>
            <person name="Smith M."/>
            <person name="Roesemann S."/>
            <person name="Alexander J.E."/>
            <person name="Rich S.A."/>
            <person name="Livny J."/>
            <person name="Vlamakis H."/>
            <person name="Clish C."/>
            <person name="Bullock K."/>
            <person name="Deik A."/>
            <person name="Scott J."/>
            <person name="Pierce K.A."/>
            <person name="Xavier R.J."/>
            <person name="Alm E.J."/>
        </authorList>
    </citation>
    <scope>NUCLEOTIDE SEQUENCE [LARGE SCALE GENOMIC DNA]</scope>
    <source>
        <strain evidence="9 10">BIOML-A10</strain>
    </source>
</reference>
<evidence type="ECO:0000256" key="5">
    <source>
        <dbReference type="ARBA" id="ARBA00022777"/>
    </source>
</evidence>
<protein>
    <recommendedName>
        <fullName evidence="2">histidine kinase</fullName>
        <ecNumber evidence="2">2.7.13.3</ecNumber>
    </recommendedName>
</protein>
<keyword evidence="3" id="KW-0597">Phosphoprotein</keyword>
<accession>A0A7J4XNP7</accession>
<dbReference type="RefSeq" id="WP_130058685.1">
    <property type="nucleotide sequence ID" value="NZ_CP081899.1"/>
</dbReference>
<dbReference type="AlphaFoldDB" id="A0A7J4XNP7"/>
<dbReference type="InterPro" id="IPR003594">
    <property type="entry name" value="HATPase_dom"/>
</dbReference>
<dbReference type="InterPro" id="IPR036890">
    <property type="entry name" value="HATPase_C_sf"/>
</dbReference>
<dbReference type="InterPro" id="IPR004358">
    <property type="entry name" value="Sig_transdc_His_kin-like_C"/>
</dbReference>
<feature type="transmembrane region" description="Helical" evidence="7">
    <location>
        <begin position="7"/>
        <end position="29"/>
    </location>
</feature>
<dbReference type="InterPro" id="IPR005467">
    <property type="entry name" value="His_kinase_dom"/>
</dbReference>
<dbReference type="SMART" id="SM00387">
    <property type="entry name" value="HATPase_c"/>
    <property type="match status" value="1"/>
</dbReference>
<feature type="transmembrane region" description="Helical" evidence="7">
    <location>
        <begin position="284"/>
        <end position="305"/>
    </location>
</feature>
<evidence type="ECO:0000256" key="7">
    <source>
        <dbReference type="SAM" id="Phobius"/>
    </source>
</evidence>
<evidence type="ECO:0000259" key="8">
    <source>
        <dbReference type="PROSITE" id="PS50109"/>
    </source>
</evidence>
<dbReference type="CDD" id="cd00082">
    <property type="entry name" value="HisKA"/>
    <property type="match status" value="1"/>
</dbReference>
<dbReference type="Pfam" id="PF00512">
    <property type="entry name" value="HisKA"/>
    <property type="match status" value="1"/>
</dbReference>
<dbReference type="PANTHER" id="PTHR43711:SF1">
    <property type="entry name" value="HISTIDINE KINASE 1"/>
    <property type="match status" value="1"/>
</dbReference>
<evidence type="ECO:0000256" key="6">
    <source>
        <dbReference type="ARBA" id="ARBA00023012"/>
    </source>
</evidence>
<keyword evidence="5 9" id="KW-0418">Kinase</keyword>
<dbReference type="SMART" id="SM00388">
    <property type="entry name" value="HisKA"/>
    <property type="match status" value="1"/>
</dbReference>
<dbReference type="InterPro" id="IPR036097">
    <property type="entry name" value="HisK_dim/P_sf"/>
</dbReference>
<organism evidence="9 10">
    <name type="scientific">Bacteroides salyersiae</name>
    <dbReference type="NCBI Taxonomy" id="291644"/>
    <lineage>
        <taxon>Bacteria</taxon>
        <taxon>Pseudomonadati</taxon>
        <taxon>Bacteroidota</taxon>
        <taxon>Bacteroidia</taxon>
        <taxon>Bacteroidales</taxon>
        <taxon>Bacteroidaceae</taxon>
        <taxon>Bacteroides</taxon>
    </lineage>
</organism>
<evidence type="ECO:0000256" key="4">
    <source>
        <dbReference type="ARBA" id="ARBA00022679"/>
    </source>
</evidence>
<dbReference type="Pfam" id="PF02518">
    <property type="entry name" value="HATPase_c"/>
    <property type="match status" value="1"/>
</dbReference>
<dbReference type="GO" id="GO:0000155">
    <property type="term" value="F:phosphorelay sensor kinase activity"/>
    <property type="evidence" value="ECO:0007669"/>
    <property type="project" value="InterPro"/>
</dbReference>
<comment type="caution">
    <text evidence="9">The sequence shown here is derived from an EMBL/GenBank/DDBJ whole genome shotgun (WGS) entry which is preliminary data.</text>
</comment>
<feature type="domain" description="Histidine kinase" evidence="8">
    <location>
        <begin position="528"/>
        <end position="745"/>
    </location>
</feature>
<dbReference type="PRINTS" id="PR00344">
    <property type="entry name" value="BCTRLSENSOR"/>
</dbReference>
<dbReference type="InterPro" id="IPR050736">
    <property type="entry name" value="Sensor_HK_Regulatory"/>
</dbReference>